<dbReference type="PANTHER" id="PTHR43857">
    <property type="entry name" value="BLR7761 PROTEIN"/>
    <property type="match status" value="1"/>
</dbReference>
<keyword evidence="2" id="KW-1185">Reference proteome</keyword>
<reference evidence="1 2" key="3">
    <citation type="journal article" date="2017" name="Int. J. Syst. Evol. Microbiol.">
        <title>Adaptation of Surface-Associated Bacteria to the Open Ocean: A Genomically Distinct Subpopulation of Phaeobacter gallaeciensis Colonizes Pacific Mesozooplankton.</title>
        <authorList>
            <person name="Freese H.M."/>
            <person name="Methner A."/>
            <person name="Overmann J."/>
        </authorList>
    </citation>
    <scope>NUCLEOTIDE SEQUENCE [LARGE SCALE GENOMIC DNA]</scope>
    <source>
        <strain evidence="1 2">P36</strain>
    </source>
</reference>
<proteinExistence type="predicted"/>
<dbReference type="InterPro" id="IPR035959">
    <property type="entry name" value="RutC-like_sf"/>
</dbReference>
<dbReference type="Pfam" id="PF01042">
    <property type="entry name" value="Ribonuc_L-PSP"/>
    <property type="match status" value="1"/>
</dbReference>
<dbReference type="PANTHER" id="PTHR43857:SF1">
    <property type="entry name" value="YJGH FAMILY PROTEIN"/>
    <property type="match status" value="1"/>
</dbReference>
<dbReference type="Gene3D" id="3.30.1330.40">
    <property type="entry name" value="RutC-like"/>
    <property type="match status" value="1"/>
</dbReference>
<sequence length="142" mass="15939">MKKRVNINSDNVWRSVDYPMNQAVVEPDGRRIHLSGQVAWDADFNALHLGDAASQTKAAFENINKVLAAAGGKLDDIVTLTTYYVREQDKELITEARRSILNREFGPATTGIQVAKIWNDDLLVEVVATAVIPEERFRKLDE</sequence>
<dbReference type="SUPFAM" id="SSF55298">
    <property type="entry name" value="YjgF-like"/>
    <property type="match status" value="1"/>
</dbReference>
<evidence type="ECO:0000313" key="2">
    <source>
        <dbReference type="Proteomes" id="UP000218891"/>
    </source>
</evidence>
<evidence type="ECO:0000313" key="1">
    <source>
        <dbReference type="EMBL" id="ATG37029.1"/>
    </source>
</evidence>
<accession>A0ABN5DPJ3</accession>
<dbReference type="CDD" id="cd00448">
    <property type="entry name" value="YjgF_YER057c_UK114_family"/>
    <property type="match status" value="1"/>
</dbReference>
<dbReference type="InterPro" id="IPR006175">
    <property type="entry name" value="YjgF/YER057c/UK114"/>
</dbReference>
<gene>
    <name evidence="1" type="ORF">PhaeoP36_02933</name>
</gene>
<dbReference type="RefSeq" id="WP_052465765.1">
    <property type="nucleotide sequence ID" value="NZ_CP010643.1"/>
</dbReference>
<reference evidence="1 2" key="2">
    <citation type="journal article" date="2017" name="Genome Biol. Evol.">
        <title>Trajectories and Drivers of Genome Evolution in Surface-Associated Marine Phaeobacter.</title>
        <authorList>
            <person name="Freese H.M."/>
            <person name="Sikorski J."/>
            <person name="Bunk B."/>
            <person name="Scheuner C."/>
            <person name="Meier-Kolthoff J.P."/>
            <person name="Sproer C."/>
            <person name="Gram L."/>
            <person name="Overmann J."/>
        </authorList>
    </citation>
    <scope>NUCLEOTIDE SEQUENCE [LARGE SCALE GENOMIC DNA]</scope>
    <source>
        <strain evidence="1 2">P36</strain>
    </source>
</reference>
<protein>
    <submittedName>
        <fullName evidence="1">Endoribonuclease-like protein</fullName>
    </submittedName>
</protein>
<reference evidence="1 2" key="1">
    <citation type="journal article" date="2017" name="Front. Microbiol.">
        <title>Phaeobacter piscinae sp. nov., a species of the Roseobacter group and potential aquaculture probiont.</title>
        <authorList>
            <person name="Sonnenschein E.C."/>
            <person name="Phippen C.B.W."/>
            <person name="Nielsen K.F."/>
            <person name="Mateiu R.V."/>
            <person name="Melchiorsen J."/>
            <person name="Gram L."/>
            <person name="Overmann J."/>
            <person name="Freese H.M."/>
        </authorList>
    </citation>
    <scope>NUCLEOTIDE SEQUENCE [LARGE SCALE GENOMIC DNA]</scope>
    <source>
        <strain evidence="1 2">P36</strain>
    </source>
</reference>
<name>A0ABN5DPJ3_9RHOB</name>
<reference evidence="1 2" key="4">
    <citation type="journal article" date="2018" name="Environ. Microbiol. Rep.">
        <title>Phylogenetic distribution of roseobacticides in the Roseobacter group and their effect on microalgae.</title>
        <authorList>
            <person name="Sonnenschein E.C."/>
            <person name="Phippen C.B."/>
            <person name="Bentzon-Tilia M."/>
            <person name="Rasmussen S.A."/>
            <person name="Nielsen K.F."/>
            <person name="Gram L."/>
        </authorList>
    </citation>
    <scope>NUCLEOTIDE SEQUENCE [LARGE SCALE GENOMIC DNA]</scope>
    <source>
        <strain evidence="1 2">P36</strain>
    </source>
</reference>
<dbReference type="Proteomes" id="UP000218891">
    <property type="component" value="Chromosome"/>
</dbReference>
<dbReference type="EMBL" id="CP010643">
    <property type="protein sequence ID" value="ATG37029.1"/>
    <property type="molecule type" value="Genomic_DNA"/>
</dbReference>
<organism evidence="1 2">
    <name type="scientific">Phaeobacter piscinae</name>
    <dbReference type="NCBI Taxonomy" id="1580596"/>
    <lineage>
        <taxon>Bacteria</taxon>
        <taxon>Pseudomonadati</taxon>
        <taxon>Pseudomonadota</taxon>
        <taxon>Alphaproteobacteria</taxon>
        <taxon>Rhodobacterales</taxon>
        <taxon>Roseobacteraceae</taxon>
        <taxon>Phaeobacter</taxon>
    </lineage>
</organism>